<feature type="chain" id="PRO_5046967965" evidence="2">
    <location>
        <begin position="29"/>
        <end position="227"/>
    </location>
</feature>
<evidence type="ECO:0000313" key="4">
    <source>
        <dbReference type="EMBL" id="GHI36261.1"/>
    </source>
</evidence>
<feature type="signal peptide" evidence="2">
    <location>
        <begin position="1"/>
        <end position="28"/>
    </location>
</feature>
<keyword evidence="2" id="KW-0732">Signal</keyword>
<protein>
    <submittedName>
        <fullName evidence="4">Lipoprotein</fullName>
    </submittedName>
</protein>
<dbReference type="Gene3D" id="1.20.1260.10">
    <property type="match status" value="1"/>
</dbReference>
<keyword evidence="4" id="KW-0449">Lipoprotein</keyword>
<name>A0ABQ3QG50_9ACTN</name>
<evidence type="ECO:0000256" key="2">
    <source>
        <dbReference type="SAM" id="SignalP"/>
    </source>
</evidence>
<feature type="domain" description="DUF305" evidence="3">
    <location>
        <begin position="69"/>
        <end position="222"/>
    </location>
</feature>
<dbReference type="InterPro" id="IPR012347">
    <property type="entry name" value="Ferritin-like"/>
</dbReference>
<sequence>MSIYHPFAARRRTLAAVGTVAALALALAACGSSDSSKPDGSAMPGMNHGAGSVPSSSASSPGGAFNDADVTFAQQMIPHHQQAIEMARLADGRAADSEVKSLASAIEKAQDPEINTMKGWLKSWGKPLPSASASSSMGDMPGMNHGSSGMAGMMSDQDMSDLKSAKGKDFDKKFAQLMIGHHQGAVIMAKDEQKNGSNPGAKRLAGNVIAAQNAEIEQMNKIVNRLK</sequence>
<dbReference type="PANTHER" id="PTHR36933:SF1">
    <property type="entry name" value="SLL0788 PROTEIN"/>
    <property type="match status" value="1"/>
</dbReference>
<dbReference type="PANTHER" id="PTHR36933">
    <property type="entry name" value="SLL0788 PROTEIN"/>
    <property type="match status" value="1"/>
</dbReference>
<evidence type="ECO:0000259" key="3">
    <source>
        <dbReference type="Pfam" id="PF03713"/>
    </source>
</evidence>
<dbReference type="RefSeq" id="WP_189960255.1">
    <property type="nucleotide sequence ID" value="NZ_BMUA01000001.1"/>
</dbReference>
<accession>A0ABQ3QG50</accession>
<keyword evidence="5" id="KW-1185">Reference proteome</keyword>
<dbReference type="EMBL" id="BNDY01000002">
    <property type="protein sequence ID" value="GHI36261.1"/>
    <property type="molecule type" value="Genomic_DNA"/>
</dbReference>
<dbReference type="Proteomes" id="UP001050808">
    <property type="component" value="Unassembled WGS sequence"/>
</dbReference>
<feature type="region of interest" description="Disordered" evidence="1">
    <location>
        <begin position="34"/>
        <end position="65"/>
    </location>
</feature>
<proteinExistence type="predicted"/>
<reference evidence="4" key="1">
    <citation type="submission" date="2024-05" db="EMBL/GenBank/DDBJ databases">
        <title>Whole genome shotgun sequence of Streptomyces violascens NBRC 12920.</title>
        <authorList>
            <person name="Komaki H."/>
            <person name="Tamura T."/>
        </authorList>
    </citation>
    <scope>NUCLEOTIDE SEQUENCE</scope>
    <source>
        <strain evidence="4">NBRC 12920</strain>
    </source>
</reference>
<feature type="compositionally biased region" description="Low complexity" evidence="1">
    <location>
        <begin position="49"/>
        <end position="64"/>
    </location>
</feature>
<dbReference type="Pfam" id="PF03713">
    <property type="entry name" value="DUF305"/>
    <property type="match status" value="1"/>
</dbReference>
<comment type="caution">
    <text evidence="4">The sequence shown here is derived from an EMBL/GenBank/DDBJ whole genome shotgun (WGS) entry which is preliminary data.</text>
</comment>
<dbReference type="InterPro" id="IPR005183">
    <property type="entry name" value="DUF305_CopM-like"/>
</dbReference>
<evidence type="ECO:0000256" key="1">
    <source>
        <dbReference type="SAM" id="MobiDB-lite"/>
    </source>
</evidence>
<gene>
    <name evidence="4" type="ORF">Sviol_06690</name>
</gene>
<organism evidence="4 5">
    <name type="scientific">Streptomyces violascens</name>
    <dbReference type="NCBI Taxonomy" id="67381"/>
    <lineage>
        <taxon>Bacteria</taxon>
        <taxon>Bacillati</taxon>
        <taxon>Actinomycetota</taxon>
        <taxon>Actinomycetes</taxon>
        <taxon>Kitasatosporales</taxon>
        <taxon>Streptomycetaceae</taxon>
        <taxon>Streptomyces</taxon>
    </lineage>
</organism>
<evidence type="ECO:0000313" key="5">
    <source>
        <dbReference type="Proteomes" id="UP001050808"/>
    </source>
</evidence>